<dbReference type="PANTHER" id="PTHR33361:SF2">
    <property type="entry name" value="DUF885 DOMAIN-CONTAINING PROTEIN"/>
    <property type="match status" value="1"/>
</dbReference>
<dbReference type="AlphaFoldDB" id="A0A6C0BFK7"/>
<name>A0A6C0BFK7_9ZZZZ</name>
<dbReference type="PANTHER" id="PTHR33361">
    <property type="entry name" value="GLR0591 PROTEIN"/>
    <property type="match status" value="1"/>
</dbReference>
<organism evidence="1">
    <name type="scientific">viral metagenome</name>
    <dbReference type="NCBI Taxonomy" id="1070528"/>
    <lineage>
        <taxon>unclassified sequences</taxon>
        <taxon>metagenomes</taxon>
        <taxon>organismal metagenomes</taxon>
    </lineage>
</organism>
<dbReference type="EMBL" id="MN739154">
    <property type="protein sequence ID" value="QHS90926.1"/>
    <property type="molecule type" value="Genomic_DNA"/>
</dbReference>
<evidence type="ECO:0000313" key="1">
    <source>
        <dbReference type="EMBL" id="QHS90926.1"/>
    </source>
</evidence>
<accession>A0A6C0BFK7</accession>
<dbReference type="Pfam" id="PF05960">
    <property type="entry name" value="DUF885"/>
    <property type="match status" value="1"/>
</dbReference>
<proteinExistence type="predicted"/>
<sequence>MSRSLFASYFAEKIRMSPSLGSYLGDRRRDSHYEDALSPHMLQATKELLERYQKALEAKQKNLTIEDVTLAWEVKIGLEDQMFPLEQLSTNSFRNTVLDLAFNESQMYPHPSESRYRDYATILRTVVYNMQQGIASRTVLPRRICERLISSIQEFVDARMCIRGTEEAVTDLLHFLKRDYLPACRTTIGICELPRGKPMYRHLIRQQTSTNMTPEAIHAYGIKEVERLETAFRRIQAAMGRSKRESLSHFYKWMMNNPDHYCKSTADVMKCYRQMQKRIRETIWKENFDYTLKTDYHIKKVSKDMESSSGGAFYIASSYRPGEFEGTFYVNTRDLKENPIYSMYTLSIHEGFHHYQYQYMIEKKVPSYMIYGVTNNGYSEGIALYAEELGDYSDPLDEFGHLVNAIMRAARLVIDTGIHWYGWSWEKAVAYMTEHVPLSSSEIETEIERYICYPAQALCYSIGRKVFMENREKYLKAFPGDSKGYHRLLLEDGIVPLHLITTKVHDAIHKASI</sequence>
<reference evidence="1" key="1">
    <citation type="journal article" date="2020" name="Nature">
        <title>Giant virus diversity and host interactions through global metagenomics.</title>
        <authorList>
            <person name="Schulz F."/>
            <person name="Roux S."/>
            <person name="Paez-Espino D."/>
            <person name="Jungbluth S."/>
            <person name="Walsh D.A."/>
            <person name="Denef V.J."/>
            <person name="McMahon K.D."/>
            <person name="Konstantinidis K.T."/>
            <person name="Eloe-Fadrosh E.A."/>
            <person name="Kyrpides N.C."/>
            <person name="Woyke T."/>
        </authorList>
    </citation>
    <scope>NUCLEOTIDE SEQUENCE</scope>
    <source>
        <strain evidence="1">GVMAG-M-3300013004-44</strain>
    </source>
</reference>
<dbReference type="InterPro" id="IPR010281">
    <property type="entry name" value="DUF885"/>
</dbReference>
<evidence type="ECO:0008006" key="2">
    <source>
        <dbReference type="Google" id="ProtNLM"/>
    </source>
</evidence>
<protein>
    <recommendedName>
        <fullName evidence="2">DUF885 domain-containing protein</fullName>
    </recommendedName>
</protein>